<sequence>MSPWYTMYKARDAQSFVATVSVTPDAFDYIVYYFITSMLCFHDQPIHFWQVQFGSASQCFVFVLLALISKWEDFCLCINITRNLFGPSTIRRTLRVPGLV</sequence>
<protein>
    <submittedName>
        <fullName evidence="1">Uncharacterized protein</fullName>
    </submittedName>
</protein>
<proteinExistence type="predicted"/>
<dbReference type="RefSeq" id="XP_009840857.1">
    <property type="nucleotide sequence ID" value="XM_009842555.1"/>
</dbReference>
<dbReference type="GeneID" id="20816660"/>
<reference evidence="1" key="1">
    <citation type="submission" date="2013-12" db="EMBL/GenBank/DDBJ databases">
        <title>The Genome Sequence of Aphanomyces astaci APO3.</title>
        <authorList>
            <consortium name="The Broad Institute Genomics Platform"/>
            <person name="Russ C."/>
            <person name="Tyler B."/>
            <person name="van West P."/>
            <person name="Dieguez-Uribeondo J."/>
            <person name="Young S.K."/>
            <person name="Zeng Q."/>
            <person name="Gargeya S."/>
            <person name="Fitzgerald M."/>
            <person name="Abouelleil A."/>
            <person name="Alvarado L."/>
            <person name="Chapman S.B."/>
            <person name="Gainer-Dewar J."/>
            <person name="Goldberg J."/>
            <person name="Griggs A."/>
            <person name="Gujja S."/>
            <person name="Hansen M."/>
            <person name="Howarth C."/>
            <person name="Imamovic A."/>
            <person name="Ireland A."/>
            <person name="Larimer J."/>
            <person name="McCowan C."/>
            <person name="Murphy C."/>
            <person name="Pearson M."/>
            <person name="Poon T.W."/>
            <person name="Priest M."/>
            <person name="Roberts A."/>
            <person name="Saif S."/>
            <person name="Shea T."/>
            <person name="Sykes S."/>
            <person name="Wortman J."/>
            <person name="Nusbaum C."/>
            <person name="Birren B."/>
        </authorList>
    </citation>
    <scope>NUCLEOTIDE SEQUENCE [LARGE SCALE GENOMIC DNA]</scope>
    <source>
        <strain evidence="1">APO3</strain>
    </source>
</reference>
<dbReference type="EMBL" id="KI913173">
    <property type="protein sequence ID" value="ETV69641.1"/>
    <property type="molecule type" value="Genomic_DNA"/>
</dbReference>
<organism evidence="1">
    <name type="scientific">Aphanomyces astaci</name>
    <name type="common">Crayfish plague agent</name>
    <dbReference type="NCBI Taxonomy" id="112090"/>
    <lineage>
        <taxon>Eukaryota</taxon>
        <taxon>Sar</taxon>
        <taxon>Stramenopiles</taxon>
        <taxon>Oomycota</taxon>
        <taxon>Saprolegniomycetes</taxon>
        <taxon>Saprolegniales</taxon>
        <taxon>Verrucalvaceae</taxon>
        <taxon>Aphanomyces</taxon>
    </lineage>
</organism>
<gene>
    <name evidence="1" type="ORF">H257_14664</name>
</gene>
<dbReference type="VEuPathDB" id="FungiDB:H257_14664"/>
<dbReference type="AlphaFoldDB" id="W4FRR8"/>
<accession>W4FRR8</accession>
<evidence type="ECO:0000313" key="1">
    <source>
        <dbReference type="EMBL" id="ETV69641.1"/>
    </source>
</evidence>
<name>W4FRR8_APHAT</name>